<evidence type="ECO:0000256" key="12">
    <source>
        <dbReference type="ARBA" id="ARBA00023306"/>
    </source>
</evidence>
<keyword evidence="12" id="KW-0131">Cell cycle</keyword>
<keyword evidence="10" id="KW-0238">DNA-binding</keyword>
<evidence type="ECO:0000256" key="5">
    <source>
        <dbReference type="ARBA" id="ARBA00022692"/>
    </source>
</evidence>
<dbReference type="EMBL" id="AAWS01000006">
    <property type="protein sequence ID" value="EAY30604.1"/>
    <property type="molecule type" value="Genomic_DNA"/>
</dbReference>
<dbReference type="GO" id="GO:0007059">
    <property type="term" value="P:chromosome segregation"/>
    <property type="evidence" value="ECO:0007669"/>
    <property type="project" value="UniProtKB-KW"/>
</dbReference>
<dbReference type="Pfam" id="PF17854">
    <property type="entry name" value="FtsK_alpha"/>
    <property type="match status" value="1"/>
</dbReference>
<evidence type="ECO:0000256" key="2">
    <source>
        <dbReference type="ARBA" id="ARBA00006474"/>
    </source>
</evidence>
<dbReference type="InterPro" id="IPR025199">
    <property type="entry name" value="FtsK_4TM"/>
</dbReference>
<comment type="similarity">
    <text evidence="2">Belongs to the FtsK/SpoIIIE/SftA family.</text>
</comment>
<gene>
    <name evidence="17" type="ORF">M23134_03242</name>
</gene>
<keyword evidence="9 15" id="KW-1133">Transmembrane helix</keyword>
<accession>A1ZGI7</accession>
<evidence type="ECO:0000256" key="11">
    <source>
        <dbReference type="ARBA" id="ARBA00023136"/>
    </source>
</evidence>
<evidence type="ECO:0000256" key="1">
    <source>
        <dbReference type="ARBA" id="ARBA00004651"/>
    </source>
</evidence>
<keyword evidence="6 13" id="KW-0547">Nucleotide-binding</keyword>
<evidence type="ECO:0000256" key="14">
    <source>
        <dbReference type="SAM" id="MobiDB-lite"/>
    </source>
</evidence>
<protein>
    <submittedName>
        <fullName evidence="17">Ftsk/spoiiie family cell division protein</fullName>
    </submittedName>
</protein>
<feature type="transmembrane region" description="Helical" evidence="15">
    <location>
        <begin position="137"/>
        <end position="155"/>
    </location>
</feature>
<feature type="compositionally biased region" description="Basic and acidic residues" evidence="14">
    <location>
        <begin position="334"/>
        <end position="360"/>
    </location>
</feature>
<evidence type="ECO:0000259" key="16">
    <source>
        <dbReference type="PROSITE" id="PS50901"/>
    </source>
</evidence>
<feature type="transmembrane region" description="Helical" evidence="15">
    <location>
        <begin position="39"/>
        <end position="61"/>
    </location>
</feature>
<dbReference type="Pfam" id="PF13491">
    <property type="entry name" value="FtsK_4TM"/>
    <property type="match status" value="1"/>
</dbReference>
<dbReference type="Gene3D" id="3.30.980.40">
    <property type="match status" value="1"/>
</dbReference>
<keyword evidence="7" id="KW-0159">Chromosome partition</keyword>
<dbReference type="Gene3D" id="3.40.50.300">
    <property type="entry name" value="P-loop containing nucleotide triphosphate hydrolases"/>
    <property type="match status" value="1"/>
</dbReference>
<evidence type="ECO:0000256" key="10">
    <source>
        <dbReference type="ARBA" id="ARBA00023125"/>
    </source>
</evidence>
<dbReference type="GO" id="GO:0003677">
    <property type="term" value="F:DNA binding"/>
    <property type="evidence" value="ECO:0007669"/>
    <property type="project" value="UniProtKB-KW"/>
</dbReference>
<name>A1ZGI7_MICM2</name>
<dbReference type="Pfam" id="PF01580">
    <property type="entry name" value="FtsK_SpoIIIE"/>
    <property type="match status" value="1"/>
</dbReference>
<dbReference type="InterPro" id="IPR002543">
    <property type="entry name" value="FtsK_dom"/>
</dbReference>
<dbReference type="Gene3D" id="1.10.10.10">
    <property type="entry name" value="Winged helix-like DNA-binding domain superfamily/Winged helix DNA-binding domain"/>
    <property type="match status" value="1"/>
</dbReference>
<proteinExistence type="inferred from homology"/>
<dbReference type="GO" id="GO:0051301">
    <property type="term" value="P:cell division"/>
    <property type="evidence" value="ECO:0007669"/>
    <property type="project" value="UniProtKB-KW"/>
</dbReference>
<evidence type="ECO:0000256" key="4">
    <source>
        <dbReference type="ARBA" id="ARBA00022618"/>
    </source>
</evidence>
<feature type="binding site" evidence="13">
    <location>
        <begin position="580"/>
        <end position="587"/>
    </location>
    <ligand>
        <name>ATP</name>
        <dbReference type="ChEBI" id="CHEBI:30616"/>
    </ligand>
</feature>
<dbReference type="PANTHER" id="PTHR22683">
    <property type="entry name" value="SPORULATION PROTEIN RELATED"/>
    <property type="match status" value="1"/>
</dbReference>
<feature type="transmembrane region" description="Helical" evidence="15">
    <location>
        <begin position="102"/>
        <end position="125"/>
    </location>
</feature>
<keyword evidence="5 15" id="KW-0812">Transmembrane</keyword>
<keyword evidence="18" id="KW-1185">Reference proteome</keyword>
<dbReference type="InterPro" id="IPR041027">
    <property type="entry name" value="FtsK_alpha"/>
</dbReference>
<evidence type="ECO:0000256" key="13">
    <source>
        <dbReference type="PROSITE-ProRule" id="PRU00289"/>
    </source>
</evidence>
<comment type="caution">
    <text evidence="17">The sequence shown here is derived from an EMBL/GenBank/DDBJ whole genome shotgun (WGS) entry which is preliminary data.</text>
</comment>
<keyword evidence="11 15" id="KW-0472">Membrane</keyword>
<feature type="region of interest" description="Disordered" evidence="14">
    <location>
        <begin position="279"/>
        <end position="380"/>
    </location>
</feature>
<evidence type="ECO:0000256" key="7">
    <source>
        <dbReference type="ARBA" id="ARBA00022829"/>
    </source>
</evidence>
<dbReference type="GO" id="GO:0005886">
    <property type="term" value="C:plasma membrane"/>
    <property type="evidence" value="ECO:0007669"/>
    <property type="project" value="UniProtKB-SubCell"/>
</dbReference>
<dbReference type="Proteomes" id="UP000004095">
    <property type="component" value="Unassembled WGS sequence"/>
</dbReference>
<dbReference type="InterPro" id="IPR036388">
    <property type="entry name" value="WH-like_DNA-bd_sf"/>
</dbReference>
<feature type="transmembrane region" description="Helical" evidence="15">
    <location>
        <begin position="175"/>
        <end position="196"/>
    </location>
</feature>
<dbReference type="SUPFAM" id="SSF52540">
    <property type="entry name" value="P-loop containing nucleoside triphosphate hydrolases"/>
    <property type="match status" value="1"/>
</dbReference>
<evidence type="ECO:0000256" key="6">
    <source>
        <dbReference type="ARBA" id="ARBA00022741"/>
    </source>
</evidence>
<reference evidence="17 18" key="1">
    <citation type="submission" date="2007-01" db="EMBL/GenBank/DDBJ databases">
        <authorList>
            <person name="Haygood M."/>
            <person name="Podell S."/>
            <person name="Anderson C."/>
            <person name="Hopkinson B."/>
            <person name="Roe K."/>
            <person name="Barbeau K."/>
            <person name="Gaasterland T."/>
            <person name="Ferriera S."/>
            <person name="Johnson J."/>
            <person name="Kravitz S."/>
            <person name="Beeson K."/>
            <person name="Sutton G."/>
            <person name="Rogers Y.-H."/>
            <person name="Friedman R."/>
            <person name="Frazier M."/>
            <person name="Venter J.C."/>
        </authorList>
    </citation>
    <scope>NUCLEOTIDE SEQUENCE [LARGE SCALE GENOMIC DNA]</scope>
    <source>
        <strain evidence="17 18">ATCC 23134</strain>
    </source>
</reference>
<dbReference type="SUPFAM" id="SSF46785">
    <property type="entry name" value="Winged helix' DNA-binding domain"/>
    <property type="match status" value="1"/>
</dbReference>
<dbReference type="SMART" id="SM00843">
    <property type="entry name" value="Ftsk_gamma"/>
    <property type="match status" value="1"/>
</dbReference>
<dbReference type="InterPro" id="IPR050206">
    <property type="entry name" value="FtsK/SpoIIIE/SftA"/>
</dbReference>
<dbReference type="InterPro" id="IPR018541">
    <property type="entry name" value="Ftsk_gamma"/>
</dbReference>
<dbReference type="Pfam" id="PF09397">
    <property type="entry name" value="FtsK_gamma"/>
    <property type="match status" value="1"/>
</dbReference>
<keyword evidence="3" id="KW-1003">Cell membrane</keyword>
<dbReference type="InterPro" id="IPR027417">
    <property type="entry name" value="P-loop_NTPase"/>
</dbReference>
<evidence type="ECO:0000256" key="3">
    <source>
        <dbReference type="ARBA" id="ARBA00022475"/>
    </source>
</evidence>
<feature type="compositionally biased region" description="Acidic residues" evidence="14">
    <location>
        <begin position="307"/>
        <end position="317"/>
    </location>
</feature>
<evidence type="ECO:0000313" key="17">
    <source>
        <dbReference type="EMBL" id="EAY30604.1"/>
    </source>
</evidence>
<sequence length="921" mass="102927">MAKTVRENTYKRKNDSGRLSQNEFMQIISLLLKNKNVRFTLGLFFLLLAMAMFGAFTSYFLGGTGKADQSLVEAFWNNKLTQSGAEVQNWLGLTGAILAHTFVFKGFGIAAYILVVISFVLGWRFLNNVTLIRLSRLMRVSIFFLIWISTLVALADRSAFVSGAWGFEIAHTFLIPLFKSFFSVVITFAVLAWFVVKTFAYDDYKKYVSTNNGIVKTISDAAKSVRYERVDKNKKTGKTAEAGNDEDHKDLFSDEGIILEVTDDDPTLDKTKPIERVTKITEDPTEAIKKERASKLRTTRRPKVDTEDLSEDNEEVVPDMPPFKNPTSETPLEMPKEVSPKRTRRSTEKLSKRKTGKLDLELTDESAPVTPQTPPPSIDKVTEKVNPFFEKAIQKDINFKEEAEHNRETKEEKKLEAYDPTLDLSTYKFPTADLLNELPEMKRQVSNEELEANKDRIVETLSNYGIGISQIKATIGPTVTLYEIIPEAGVRISKIKNLEDDIALSLAALGIRIIAPIPGKGTIGIEVPNKRREVVTMRSIMEDEAFKNTKASLPIVLGKTIENKVFLADLAKMPHVLMAGATGQGKSVGLNVFLATLIYKKHPAELKFVLIDPKKVELALFTAIEKHFLATLPDSEEAIITDNQKVIHTLNSLCLEMDNRYNLLKDALCRNIKEYNQKFTQRKLNPKKGHKFMPYIVLVIDELADLMMTAGKEVEQPIARLAQLARAIGIHLVVATQRPSVNVITGVIKANFPARLSFKVTSKIDSRTILDAGGAEQLVGMGDMLFSMGAEMIRLQGAFLDTPEVERVCNFIGDQQGYPEAYQLPEFHGEDNKGGGSAGGSVGDRDELFDEAARIIVMHQQGSTSLLQRRLKLGYNRAGRLIDQLEQAGIVGPFEGSKAREVLIPDEYSLERLLNEISNNS</sequence>
<dbReference type="PANTHER" id="PTHR22683:SF41">
    <property type="entry name" value="DNA TRANSLOCASE FTSK"/>
    <property type="match status" value="1"/>
</dbReference>
<dbReference type="InterPro" id="IPR036390">
    <property type="entry name" value="WH_DNA-bd_sf"/>
</dbReference>
<dbReference type="eggNOG" id="COG1674">
    <property type="taxonomic scope" value="Bacteria"/>
</dbReference>
<dbReference type="PROSITE" id="PS50901">
    <property type="entry name" value="FTSK"/>
    <property type="match status" value="1"/>
</dbReference>
<evidence type="ECO:0000256" key="15">
    <source>
        <dbReference type="SAM" id="Phobius"/>
    </source>
</evidence>
<dbReference type="OrthoDB" id="9807790at2"/>
<feature type="compositionally biased region" description="Basic and acidic residues" evidence="14">
    <location>
        <begin position="279"/>
        <end position="294"/>
    </location>
</feature>
<comment type="subcellular location">
    <subcellularLocation>
        <location evidence="1">Cell membrane</location>
        <topology evidence="1">Multi-pass membrane protein</topology>
    </subcellularLocation>
</comment>
<dbReference type="RefSeq" id="WP_002694902.1">
    <property type="nucleotide sequence ID" value="NZ_AAWS01000006.1"/>
</dbReference>
<keyword evidence="4 17" id="KW-0132">Cell division</keyword>
<evidence type="ECO:0000256" key="9">
    <source>
        <dbReference type="ARBA" id="ARBA00022989"/>
    </source>
</evidence>
<dbReference type="AlphaFoldDB" id="A1ZGI7"/>
<feature type="domain" description="FtsK" evidence="16">
    <location>
        <begin position="562"/>
        <end position="767"/>
    </location>
</feature>
<evidence type="ECO:0000313" key="18">
    <source>
        <dbReference type="Proteomes" id="UP000004095"/>
    </source>
</evidence>
<keyword evidence="8 13" id="KW-0067">ATP-binding</keyword>
<evidence type="ECO:0000256" key="8">
    <source>
        <dbReference type="ARBA" id="ARBA00022840"/>
    </source>
</evidence>
<dbReference type="GO" id="GO:0005524">
    <property type="term" value="F:ATP binding"/>
    <property type="evidence" value="ECO:0007669"/>
    <property type="project" value="UniProtKB-UniRule"/>
</dbReference>
<organism evidence="17 18">
    <name type="scientific">Microscilla marina ATCC 23134</name>
    <dbReference type="NCBI Taxonomy" id="313606"/>
    <lineage>
        <taxon>Bacteria</taxon>
        <taxon>Pseudomonadati</taxon>
        <taxon>Bacteroidota</taxon>
        <taxon>Cytophagia</taxon>
        <taxon>Cytophagales</taxon>
        <taxon>Microscillaceae</taxon>
        <taxon>Microscilla</taxon>
    </lineage>
</organism>